<dbReference type="InterPro" id="IPR011013">
    <property type="entry name" value="Gal_mutarotase_sf_dom"/>
</dbReference>
<dbReference type="Proteomes" id="UP001595712">
    <property type="component" value="Unassembled WGS sequence"/>
</dbReference>
<dbReference type="InterPro" id="IPR008979">
    <property type="entry name" value="Galactose-bd-like_sf"/>
</dbReference>
<keyword evidence="10" id="KW-1185">Reference proteome</keyword>
<dbReference type="Gene3D" id="2.60.40.10">
    <property type="entry name" value="Immunoglobulins"/>
    <property type="match status" value="2"/>
</dbReference>
<dbReference type="InterPro" id="IPR006104">
    <property type="entry name" value="Glyco_hydro_2_N"/>
</dbReference>
<accession>A0ABV7PSS6</accession>
<organism evidence="9 10">
    <name type="scientific">Glycomyces rhizosphaerae</name>
    <dbReference type="NCBI Taxonomy" id="2054422"/>
    <lineage>
        <taxon>Bacteria</taxon>
        <taxon>Bacillati</taxon>
        <taxon>Actinomycetota</taxon>
        <taxon>Actinomycetes</taxon>
        <taxon>Glycomycetales</taxon>
        <taxon>Glycomycetaceae</taxon>
        <taxon>Glycomyces</taxon>
    </lineage>
</organism>
<evidence type="ECO:0000256" key="6">
    <source>
        <dbReference type="ARBA" id="ARBA00023295"/>
    </source>
</evidence>
<dbReference type="InterPro" id="IPR013783">
    <property type="entry name" value="Ig-like_fold"/>
</dbReference>
<dbReference type="SUPFAM" id="SSF49303">
    <property type="entry name" value="beta-Galactosidase/glucuronidase domain"/>
    <property type="match status" value="2"/>
</dbReference>
<comment type="caution">
    <text evidence="9">The sequence shown here is derived from an EMBL/GenBank/DDBJ whole genome shotgun (WGS) entry which is preliminary data.</text>
</comment>
<evidence type="ECO:0000259" key="8">
    <source>
        <dbReference type="SMART" id="SM01038"/>
    </source>
</evidence>
<name>A0ABV7PSS6_9ACTN</name>
<dbReference type="InterPro" id="IPR032312">
    <property type="entry name" value="LacZ_4"/>
</dbReference>
<dbReference type="InterPro" id="IPR006101">
    <property type="entry name" value="Glyco_hydro_2"/>
</dbReference>
<dbReference type="PRINTS" id="PR00132">
    <property type="entry name" value="GLHYDRLASE2"/>
</dbReference>
<dbReference type="Gene3D" id="2.60.120.260">
    <property type="entry name" value="Galactose-binding domain-like"/>
    <property type="match status" value="1"/>
</dbReference>
<evidence type="ECO:0000313" key="10">
    <source>
        <dbReference type="Proteomes" id="UP001595712"/>
    </source>
</evidence>
<dbReference type="GO" id="GO:0016787">
    <property type="term" value="F:hydrolase activity"/>
    <property type="evidence" value="ECO:0007669"/>
    <property type="project" value="UniProtKB-KW"/>
</dbReference>
<evidence type="ECO:0000256" key="7">
    <source>
        <dbReference type="ARBA" id="ARBA00032230"/>
    </source>
</evidence>
<dbReference type="InterPro" id="IPR014718">
    <property type="entry name" value="GH-type_carb-bd"/>
</dbReference>
<evidence type="ECO:0000256" key="1">
    <source>
        <dbReference type="ARBA" id="ARBA00001412"/>
    </source>
</evidence>
<dbReference type="Pfam" id="PF02837">
    <property type="entry name" value="Glyco_hydro_2_N"/>
    <property type="match status" value="1"/>
</dbReference>
<dbReference type="PROSITE" id="PS00608">
    <property type="entry name" value="GLYCOSYL_HYDROL_F2_2"/>
    <property type="match status" value="1"/>
</dbReference>
<dbReference type="PANTHER" id="PTHR46323:SF2">
    <property type="entry name" value="BETA-GALACTOSIDASE"/>
    <property type="match status" value="1"/>
</dbReference>
<evidence type="ECO:0000256" key="3">
    <source>
        <dbReference type="ARBA" id="ARBA00012756"/>
    </source>
</evidence>
<dbReference type="InterPro" id="IPR004199">
    <property type="entry name" value="B-gal_small/dom_5"/>
</dbReference>
<proteinExistence type="inferred from homology"/>
<dbReference type="SUPFAM" id="SSF74650">
    <property type="entry name" value="Galactose mutarotase-like"/>
    <property type="match status" value="1"/>
</dbReference>
<comment type="similarity">
    <text evidence="2">Belongs to the glycosyl hydrolase 2 family.</text>
</comment>
<dbReference type="EC" id="3.2.1.23" evidence="3"/>
<feature type="domain" description="Beta galactosidase small chain/" evidence="8">
    <location>
        <begin position="717"/>
        <end position="983"/>
    </location>
</feature>
<evidence type="ECO:0000256" key="2">
    <source>
        <dbReference type="ARBA" id="ARBA00007401"/>
    </source>
</evidence>
<keyword evidence="6" id="KW-0326">Glycosidase</keyword>
<dbReference type="InterPro" id="IPR006103">
    <property type="entry name" value="Glyco_hydro_2_cat"/>
</dbReference>
<dbReference type="Gene3D" id="2.70.98.10">
    <property type="match status" value="1"/>
</dbReference>
<dbReference type="EMBL" id="JBHRWO010000004">
    <property type="protein sequence ID" value="MFC3491041.1"/>
    <property type="molecule type" value="Genomic_DNA"/>
</dbReference>
<gene>
    <name evidence="9" type="ORF">ACFO8M_00885</name>
</gene>
<dbReference type="InterPro" id="IPR050347">
    <property type="entry name" value="Bact_Beta-galactosidase"/>
</dbReference>
<keyword evidence="5 9" id="KW-0378">Hydrolase</keyword>
<dbReference type="Pfam" id="PF16353">
    <property type="entry name" value="LacZ_4"/>
    <property type="match status" value="1"/>
</dbReference>
<dbReference type="SUPFAM" id="SSF51445">
    <property type="entry name" value="(Trans)glycosidases"/>
    <property type="match status" value="1"/>
</dbReference>
<dbReference type="Gene3D" id="3.20.20.80">
    <property type="entry name" value="Glycosidases"/>
    <property type="match status" value="1"/>
</dbReference>
<evidence type="ECO:0000256" key="5">
    <source>
        <dbReference type="ARBA" id="ARBA00022801"/>
    </source>
</evidence>
<evidence type="ECO:0000313" key="9">
    <source>
        <dbReference type="EMBL" id="MFC3491041.1"/>
    </source>
</evidence>
<dbReference type="InterPro" id="IPR036156">
    <property type="entry name" value="Beta-gal/glucu_dom_sf"/>
</dbReference>
<comment type="catalytic activity">
    <reaction evidence="1">
        <text>Hydrolysis of terminal non-reducing beta-D-galactose residues in beta-D-galactosides.</text>
        <dbReference type="EC" id="3.2.1.23"/>
    </reaction>
</comment>
<sequence>MATREKTTLATSRLEHRYVEDLGPGSGRSAPRAAPRSDAAVLGLDGEWRFRLAAGLHDTAEGFEDPAFEAGAWDLIAVPSMWQMHDLDGEAPYGKPQYTNIHYPFPVDPPRVPDANPTGEYRRSFTLPDEWPEGGRTLLRFEGVDSCFAVWLNGVRLGDGKGSRLPTEFDATVHLRPGENTVAVRVHQWSAGSYLEDQDTWWLSGIFRPVSLLHRPEGGLDDVFAHAGYDHAAGLGTLMVEATAAGRVSVPELGIDIATGESATVPVEPWTAETPRLYDAVVATATERVSLRVGFRTVAVEDGVLKVNGRPILLRGVNRHEWDPDTGRTLSVETMRRDIEIMKRHNVNAVRTSHYAPDRRFLELCDELGMWVIDECDLETHGFGHYGWRENPANDPKWREACLDRMARMVERDKNHPSVIMWSLGNECNEGENLEAMAAWAKQRDASRLVHYEGDYDSPYVDVYSRMYVPHDELDGIGRREEEPTRDPAHDAHRRSLPFILCEYAHAMGNGPGGLADYQRLFERHERCAGGFVWEWIDQGVRRRTEDGREWFAYGGDFGEILHDGNFITDGLVFSDRSPSPGLVEYKKVIEPVRIVIDSGERTIAVANGHDFADTSHLRFTWRFEDGGEEIASGGLEVPVVAAGGSVRVVWPEELRKAAATAAGEGWVTVRALLDGEMAWAEAGHEIAWGQAPLPHPQAPPVIGAGVAPAAVAAGYRLGGAEFDALGRLTSFGGIEIEGPRLDLWRAPADNDRVAWGGLSTAAHWRERDMALDRLEHKVLDVEAGGGGLTVSTRVGAGGARIGMSAQYAWSYDPEAAKLWLTVSVAPEGEWAHPLPRLGVRLAVPKDLDAVTWFGGGPGEAYTDTRAAARIGRYEATVGEMQTPYAFPQENGSRIDVRWARLAGTNGTALTCFGAPHFAFTVRPWTSEDLEAAMHPHELVERDRLYVNLDAALHGMGSASCGPGVLPEYRLPAEPAGFTIGFGTERS</sequence>
<reference evidence="10" key="1">
    <citation type="journal article" date="2019" name="Int. J. Syst. Evol. Microbiol.">
        <title>The Global Catalogue of Microorganisms (GCM) 10K type strain sequencing project: providing services to taxonomists for standard genome sequencing and annotation.</title>
        <authorList>
            <consortium name="The Broad Institute Genomics Platform"/>
            <consortium name="The Broad Institute Genome Sequencing Center for Infectious Disease"/>
            <person name="Wu L."/>
            <person name="Ma J."/>
        </authorList>
    </citation>
    <scope>NUCLEOTIDE SEQUENCE [LARGE SCALE GENOMIC DNA]</scope>
    <source>
        <strain evidence="10">CGMCC 4.7396</strain>
    </source>
</reference>
<dbReference type="Pfam" id="PF02836">
    <property type="entry name" value="Glyco_hydro_2_C"/>
    <property type="match status" value="1"/>
</dbReference>
<dbReference type="SUPFAM" id="SSF49785">
    <property type="entry name" value="Galactose-binding domain-like"/>
    <property type="match status" value="1"/>
</dbReference>
<evidence type="ECO:0000256" key="4">
    <source>
        <dbReference type="ARBA" id="ARBA00013303"/>
    </source>
</evidence>
<dbReference type="SMART" id="SM01038">
    <property type="entry name" value="Bgal_small_N"/>
    <property type="match status" value="1"/>
</dbReference>
<dbReference type="InterPro" id="IPR017853">
    <property type="entry name" value="GH"/>
</dbReference>
<protein>
    <recommendedName>
        <fullName evidence="4">Beta-galactosidase</fullName>
        <ecNumber evidence="3">3.2.1.23</ecNumber>
    </recommendedName>
    <alternativeName>
        <fullName evidence="7">Lactase</fullName>
    </alternativeName>
</protein>
<dbReference type="PANTHER" id="PTHR46323">
    <property type="entry name" value="BETA-GALACTOSIDASE"/>
    <property type="match status" value="1"/>
</dbReference>
<dbReference type="Pfam" id="PF02929">
    <property type="entry name" value="Bgal_small_N"/>
    <property type="match status" value="1"/>
</dbReference>
<dbReference type="RefSeq" id="WP_387969222.1">
    <property type="nucleotide sequence ID" value="NZ_JBHRWO010000004.1"/>
</dbReference>
<dbReference type="InterPro" id="IPR023232">
    <property type="entry name" value="Glyco_hydro_2_AS"/>
</dbReference>